<dbReference type="Proteomes" id="UP000002051">
    <property type="component" value="Chromosome 4"/>
</dbReference>
<dbReference type="InterPro" id="IPR006566">
    <property type="entry name" value="FBD"/>
</dbReference>
<dbReference type="EMBL" id="CM001220">
    <property type="protein sequence ID" value="AES90692.2"/>
    <property type="molecule type" value="Genomic_DNA"/>
</dbReference>
<dbReference type="PaxDb" id="3880-AES90692"/>
<evidence type="ECO:0000313" key="3">
    <source>
        <dbReference type="EMBL" id="RHN62872.1"/>
    </source>
</evidence>
<accession>A0A0C3X370</accession>
<dbReference type="SMART" id="SM00579">
    <property type="entry name" value="FBD"/>
    <property type="match status" value="1"/>
</dbReference>
<accession>G7JDZ1</accession>
<dbReference type="EnsemblPlants" id="AES90692">
    <property type="protein sequence ID" value="AES90692"/>
    <property type="gene ID" value="MTR_4g096730"/>
</dbReference>
<reference evidence="3" key="4">
    <citation type="journal article" date="2018" name="Nat. Plants">
        <title>Whole-genome landscape of Medicago truncatula symbiotic genes.</title>
        <authorList>
            <person name="Pecrix Y."/>
            <person name="Gamas P."/>
            <person name="Carrere S."/>
        </authorList>
    </citation>
    <scope>NUCLEOTIDE SEQUENCE</scope>
    <source>
        <tissue evidence="3">Leaves</tissue>
    </source>
</reference>
<sequence length="100" mass="11985">MRRKEIICYNFWKHPPTVPKCLSSQLRTCCIRGYKGTKHEFDFAEYIMHHSKVLETMKIQRNCLEKDQVLVKLYSYIRGGSTACKILFDYIDNDVYTMFF</sequence>
<dbReference type="HOGENOM" id="CLU_2310234_0_0_1"/>
<reference evidence="2 5" key="2">
    <citation type="journal article" date="2014" name="BMC Genomics">
        <title>An improved genome release (version Mt4.0) for the model legume Medicago truncatula.</title>
        <authorList>
            <person name="Tang H."/>
            <person name="Krishnakumar V."/>
            <person name="Bidwell S."/>
            <person name="Rosen B."/>
            <person name="Chan A."/>
            <person name="Zhou S."/>
            <person name="Gentzbittel L."/>
            <person name="Childs K.L."/>
            <person name="Yandell M."/>
            <person name="Gundlach H."/>
            <person name="Mayer K.F."/>
            <person name="Schwartz D.C."/>
            <person name="Town C.D."/>
        </authorList>
    </citation>
    <scope>GENOME REANNOTATION</scope>
    <source>
        <strain evidence="4 5">cv. Jemalong A17</strain>
    </source>
</reference>
<name>G7JDZ1_MEDTR</name>
<evidence type="ECO:0000313" key="4">
    <source>
        <dbReference type="EnsemblPlants" id="AES90692"/>
    </source>
</evidence>
<evidence type="ECO:0000313" key="2">
    <source>
        <dbReference type="EMBL" id="AES90692.2"/>
    </source>
</evidence>
<reference evidence="2 5" key="1">
    <citation type="journal article" date="2011" name="Nature">
        <title>The Medicago genome provides insight into the evolution of rhizobial symbioses.</title>
        <authorList>
            <person name="Young N.D."/>
            <person name="Debelle F."/>
            <person name="Oldroyd G.E."/>
            <person name="Geurts R."/>
            <person name="Cannon S.B."/>
            <person name="Udvardi M.K."/>
            <person name="Benedito V.A."/>
            <person name="Mayer K.F."/>
            <person name="Gouzy J."/>
            <person name="Schoof H."/>
            <person name="Van de Peer Y."/>
            <person name="Proost S."/>
            <person name="Cook D.R."/>
            <person name="Meyers B.C."/>
            <person name="Spannagl M."/>
            <person name="Cheung F."/>
            <person name="De Mita S."/>
            <person name="Krishnakumar V."/>
            <person name="Gundlach H."/>
            <person name="Zhou S."/>
            <person name="Mudge J."/>
            <person name="Bharti A.K."/>
            <person name="Murray J.D."/>
            <person name="Naoumkina M.A."/>
            <person name="Rosen B."/>
            <person name="Silverstein K.A."/>
            <person name="Tang H."/>
            <person name="Rombauts S."/>
            <person name="Zhao P.X."/>
            <person name="Zhou P."/>
            <person name="Barbe V."/>
            <person name="Bardou P."/>
            <person name="Bechner M."/>
            <person name="Bellec A."/>
            <person name="Berger A."/>
            <person name="Berges H."/>
            <person name="Bidwell S."/>
            <person name="Bisseling T."/>
            <person name="Choisne N."/>
            <person name="Couloux A."/>
            <person name="Denny R."/>
            <person name="Deshpande S."/>
            <person name="Dai X."/>
            <person name="Doyle J.J."/>
            <person name="Dudez A.M."/>
            <person name="Farmer A.D."/>
            <person name="Fouteau S."/>
            <person name="Franken C."/>
            <person name="Gibelin C."/>
            <person name="Gish J."/>
            <person name="Goldstein S."/>
            <person name="Gonzalez A.J."/>
            <person name="Green P.J."/>
            <person name="Hallab A."/>
            <person name="Hartog M."/>
            <person name="Hua A."/>
            <person name="Humphray S.J."/>
            <person name="Jeong D.H."/>
            <person name="Jing Y."/>
            <person name="Jocker A."/>
            <person name="Kenton S.M."/>
            <person name="Kim D.J."/>
            <person name="Klee K."/>
            <person name="Lai H."/>
            <person name="Lang C."/>
            <person name="Lin S."/>
            <person name="Macmil S.L."/>
            <person name="Magdelenat G."/>
            <person name="Matthews L."/>
            <person name="McCorrison J."/>
            <person name="Monaghan E.L."/>
            <person name="Mun J.H."/>
            <person name="Najar F.Z."/>
            <person name="Nicholson C."/>
            <person name="Noirot C."/>
            <person name="O'Bleness M."/>
            <person name="Paule C.R."/>
            <person name="Poulain J."/>
            <person name="Prion F."/>
            <person name="Qin B."/>
            <person name="Qu C."/>
            <person name="Retzel E.F."/>
            <person name="Riddle C."/>
            <person name="Sallet E."/>
            <person name="Samain S."/>
            <person name="Samson N."/>
            <person name="Sanders I."/>
            <person name="Saurat O."/>
            <person name="Scarpelli C."/>
            <person name="Schiex T."/>
            <person name="Segurens B."/>
            <person name="Severin A.J."/>
            <person name="Sherrier D.J."/>
            <person name="Shi R."/>
            <person name="Sims S."/>
            <person name="Singer S.R."/>
            <person name="Sinharoy S."/>
            <person name="Sterck L."/>
            <person name="Viollet A."/>
            <person name="Wang B.B."/>
            <person name="Wang K."/>
            <person name="Wang M."/>
            <person name="Wang X."/>
            <person name="Warfsmann J."/>
            <person name="Weissenbach J."/>
            <person name="White D.D."/>
            <person name="White J.D."/>
            <person name="Wiley G.B."/>
            <person name="Wincker P."/>
            <person name="Xing Y."/>
            <person name="Yang L."/>
            <person name="Yao Z."/>
            <person name="Ying F."/>
            <person name="Zhai J."/>
            <person name="Zhou L."/>
            <person name="Zuber A."/>
            <person name="Denarie J."/>
            <person name="Dixon R.A."/>
            <person name="May G.D."/>
            <person name="Schwartz D.C."/>
            <person name="Rogers J."/>
            <person name="Quetier F."/>
            <person name="Town C.D."/>
            <person name="Roe B.A."/>
        </authorList>
    </citation>
    <scope>NUCLEOTIDE SEQUENCE [LARGE SCALE GENOMIC DNA]</scope>
    <source>
        <strain evidence="2">A17</strain>
        <strain evidence="4 5">cv. Jemalong A17</strain>
    </source>
</reference>
<organism evidence="2 5">
    <name type="scientific">Medicago truncatula</name>
    <name type="common">Barrel medic</name>
    <name type="synonym">Medicago tribuloides</name>
    <dbReference type="NCBI Taxonomy" id="3880"/>
    <lineage>
        <taxon>Eukaryota</taxon>
        <taxon>Viridiplantae</taxon>
        <taxon>Streptophyta</taxon>
        <taxon>Embryophyta</taxon>
        <taxon>Tracheophyta</taxon>
        <taxon>Spermatophyta</taxon>
        <taxon>Magnoliopsida</taxon>
        <taxon>eudicotyledons</taxon>
        <taxon>Gunneridae</taxon>
        <taxon>Pentapetalae</taxon>
        <taxon>rosids</taxon>
        <taxon>fabids</taxon>
        <taxon>Fabales</taxon>
        <taxon>Fabaceae</taxon>
        <taxon>Papilionoideae</taxon>
        <taxon>50 kb inversion clade</taxon>
        <taxon>NPAAA clade</taxon>
        <taxon>Hologalegina</taxon>
        <taxon>IRL clade</taxon>
        <taxon>Trifolieae</taxon>
        <taxon>Medicago</taxon>
    </lineage>
</organism>
<evidence type="ECO:0000259" key="1">
    <source>
        <dbReference type="SMART" id="SM00579"/>
    </source>
</evidence>
<dbReference type="Pfam" id="PF08387">
    <property type="entry name" value="FBD"/>
    <property type="match status" value="1"/>
</dbReference>
<gene>
    <name evidence="2" type="ordered locus">MTR_4g096730</name>
    <name evidence="3" type="ORF">MtrunA17_Chr4g0052151</name>
</gene>
<protein>
    <submittedName>
        <fullName evidence="2">FBD protein</fullName>
    </submittedName>
    <submittedName>
        <fullName evidence="3">Putative FBD domain-containing protein</fullName>
    </submittedName>
</protein>
<keyword evidence="5" id="KW-1185">Reference proteome</keyword>
<reference evidence="4" key="3">
    <citation type="submission" date="2015-04" db="UniProtKB">
        <authorList>
            <consortium name="EnsemblPlants"/>
        </authorList>
    </citation>
    <scope>IDENTIFICATION</scope>
    <source>
        <strain evidence="4">cv. Jemalong A17</strain>
    </source>
</reference>
<dbReference type="Proteomes" id="UP000265566">
    <property type="component" value="Chromosome 4"/>
</dbReference>
<dbReference type="Gramene" id="rna25501">
    <property type="protein sequence ID" value="RHN62872.1"/>
    <property type="gene ID" value="gene25501"/>
</dbReference>
<proteinExistence type="predicted"/>
<evidence type="ECO:0000313" key="5">
    <source>
        <dbReference type="Proteomes" id="UP000002051"/>
    </source>
</evidence>
<dbReference type="AlphaFoldDB" id="G7JDZ1"/>
<feature type="domain" description="FBD" evidence="1">
    <location>
        <begin position="20"/>
        <end position="89"/>
    </location>
</feature>
<dbReference type="EMBL" id="PSQE01000004">
    <property type="protein sequence ID" value="RHN62872.1"/>
    <property type="molecule type" value="Genomic_DNA"/>
</dbReference>